<evidence type="ECO:0000256" key="1">
    <source>
        <dbReference type="SAM" id="MobiDB-lite"/>
    </source>
</evidence>
<gene>
    <name evidence="3" type="ORF">DM02DRAFT_657281</name>
</gene>
<feature type="compositionally biased region" description="Polar residues" evidence="1">
    <location>
        <begin position="13"/>
        <end position="29"/>
    </location>
</feature>
<feature type="region of interest" description="Disordered" evidence="1">
    <location>
        <begin position="1"/>
        <end position="35"/>
    </location>
</feature>
<name>A0A2V1DJW9_9PLEO</name>
<organism evidence="3 4">
    <name type="scientific">Periconia macrospinosa</name>
    <dbReference type="NCBI Taxonomy" id="97972"/>
    <lineage>
        <taxon>Eukaryota</taxon>
        <taxon>Fungi</taxon>
        <taxon>Dikarya</taxon>
        <taxon>Ascomycota</taxon>
        <taxon>Pezizomycotina</taxon>
        <taxon>Dothideomycetes</taxon>
        <taxon>Pleosporomycetidae</taxon>
        <taxon>Pleosporales</taxon>
        <taxon>Massarineae</taxon>
        <taxon>Periconiaceae</taxon>
        <taxon>Periconia</taxon>
    </lineage>
</organism>
<keyword evidence="4" id="KW-1185">Reference proteome</keyword>
<dbReference type="EMBL" id="KZ805412">
    <property type="protein sequence ID" value="PVH98487.1"/>
    <property type="molecule type" value="Genomic_DNA"/>
</dbReference>
<sequence length="228" mass="24970">MTLEEVEMGRGSPNDTTGTPKPSTSSRSFQLPPAGPGDLQAGAVETYIRPPPQEVHLAAGISPLNTASRLRPIVAFIQYAYPVFLLVFVLPGFLSLLFAADQWPLTSVAVIDLRTNMMAQLLLPLEMETCRRMYSKNGLKGKHLNAFDFGSELTDCDAVVFFLSTPGTRLSTQPHSLQTTTRLQHQQIWISSASRIRRFANLTAISPLAAHPVVTGSRPSLVFLDFSD</sequence>
<evidence type="ECO:0000313" key="3">
    <source>
        <dbReference type="EMBL" id="PVH98487.1"/>
    </source>
</evidence>
<dbReference type="AlphaFoldDB" id="A0A2V1DJW9"/>
<keyword evidence="2" id="KW-1133">Transmembrane helix</keyword>
<dbReference type="Proteomes" id="UP000244855">
    <property type="component" value="Unassembled WGS sequence"/>
</dbReference>
<evidence type="ECO:0000256" key="2">
    <source>
        <dbReference type="SAM" id="Phobius"/>
    </source>
</evidence>
<keyword evidence="2" id="KW-0472">Membrane</keyword>
<proteinExistence type="predicted"/>
<reference evidence="3 4" key="1">
    <citation type="journal article" date="2018" name="Sci. Rep.">
        <title>Comparative genomics provides insights into the lifestyle and reveals functional heterogeneity of dark septate endophytic fungi.</title>
        <authorList>
            <person name="Knapp D.G."/>
            <person name="Nemeth J.B."/>
            <person name="Barry K."/>
            <person name="Hainaut M."/>
            <person name="Henrissat B."/>
            <person name="Johnson J."/>
            <person name="Kuo A."/>
            <person name="Lim J.H.P."/>
            <person name="Lipzen A."/>
            <person name="Nolan M."/>
            <person name="Ohm R.A."/>
            <person name="Tamas L."/>
            <person name="Grigoriev I.V."/>
            <person name="Spatafora J.W."/>
            <person name="Nagy L.G."/>
            <person name="Kovacs G.M."/>
        </authorList>
    </citation>
    <scope>NUCLEOTIDE SEQUENCE [LARGE SCALE GENOMIC DNA]</scope>
    <source>
        <strain evidence="3 4">DSE2036</strain>
    </source>
</reference>
<keyword evidence="2" id="KW-0812">Transmembrane</keyword>
<accession>A0A2V1DJW9</accession>
<feature type="transmembrane region" description="Helical" evidence="2">
    <location>
        <begin position="79"/>
        <end position="99"/>
    </location>
</feature>
<protein>
    <submittedName>
        <fullName evidence="3">Uncharacterized protein</fullName>
    </submittedName>
</protein>
<evidence type="ECO:0000313" key="4">
    <source>
        <dbReference type="Proteomes" id="UP000244855"/>
    </source>
</evidence>